<sequence length="117" mass="12278">MRTISLPRFRVFLALALLSLLGACDIPGLGPDPRIAQREEEAKAIGGACRYAMRGIEDCYANNPKSSKAAIFSGWKDMDGYMRDNKIEGIPANGTAAGSDSEEASAPASDAGAAAKK</sequence>
<proteinExistence type="predicted"/>
<dbReference type="Proteomes" id="UP000239326">
    <property type="component" value="Chromosome"/>
</dbReference>
<accession>A0A2S0N5S5</accession>
<organism evidence="3 4">
    <name type="scientific">Simplicispira suum</name>
    <dbReference type="NCBI Taxonomy" id="2109915"/>
    <lineage>
        <taxon>Bacteria</taxon>
        <taxon>Pseudomonadati</taxon>
        <taxon>Pseudomonadota</taxon>
        <taxon>Betaproteobacteria</taxon>
        <taxon>Burkholderiales</taxon>
        <taxon>Comamonadaceae</taxon>
        <taxon>Simplicispira</taxon>
    </lineage>
</organism>
<reference evidence="3 4" key="1">
    <citation type="submission" date="2018-03" db="EMBL/GenBank/DDBJ databases">
        <title>Genome sequencing of Simplicispira sp.</title>
        <authorList>
            <person name="Kim S.-J."/>
            <person name="Heo J."/>
            <person name="Kwon S.-W."/>
        </authorList>
    </citation>
    <scope>NUCLEOTIDE SEQUENCE [LARGE SCALE GENOMIC DNA]</scope>
    <source>
        <strain evidence="3 4">SC1-8</strain>
    </source>
</reference>
<dbReference type="KEGG" id="simp:C6571_16250"/>
<gene>
    <name evidence="3" type="ORF">C6571_16250</name>
</gene>
<evidence type="ECO:0000313" key="4">
    <source>
        <dbReference type="Proteomes" id="UP000239326"/>
    </source>
</evidence>
<feature type="chain" id="PRO_5015471451" evidence="2">
    <location>
        <begin position="24"/>
        <end position="117"/>
    </location>
</feature>
<feature type="signal peptide" evidence="2">
    <location>
        <begin position="1"/>
        <end position="23"/>
    </location>
</feature>
<dbReference type="PROSITE" id="PS51257">
    <property type="entry name" value="PROKAR_LIPOPROTEIN"/>
    <property type="match status" value="1"/>
</dbReference>
<dbReference type="EMBL" id="CP027669">
    <property type="protein sequence ID" value="AVO43321.1"/>
    <property type="molecule type" value="Genomic_DNA"/>
</dbReference>
<evidence type="ECO:0000256" key="2">
    <source>
        <dbReference type="SAM" id="SignalP"/>
    </source>
</evidence>
<dbReference type="OrthoDB" id="8527508at2"/>
<evidence type="ECO:0000256" key="1">
    <source>
        <dbReference type="SAM" id="MobiDB-lite"/>
    </source>
</evidence>
<name>A0A2S0N5S5_9BURK</name>
<evidence type="ECO:0000313" key="3">
    <source>
        <dbReference type="EMBL" id="AVO43321.1"/>
    </source>
</evidence>
<feature type="compositionally biased region" description="Low complexity" evidence="1">
    <location>
        <begin position="96"/>
        <end position="117"/>
    </location>
</feature>
<keyword evidence="2" id="KW-0732">Signal</keyword>
<dbReference type="AlphaFoldDB" id="A0A2S0N5S5"/>
<feature type="region of interest" description="Disordered" evidence="1">
    <location>
        <begin position="89"/>
        <end position="117"/>
    </location>
</feature>
<protein>
    <submittedName>
        <fullName evidence="3">Uncharacterized protein</fullName>
    </submittedName>
</protein>
<keyword evidence="4" id="KW-1185">Reference proteome</keyword>
<dbReference type="RefSeq" id="WP_106448294.1">
    <property type="nucleotide sequence ID" value="NZ_CP027669.1"/>
</dbReference>